<accession>A0A699QJ97</accession>
<dbReference type="InterPro" id="IPR021109">
    <property type="entry name" value="Peptidase_aspartic_dom_sf"/>
</dbReference>
<dbReference type="AlphaFoldDB" id="A0A699QJ97"/>
<dbReference type="Gene3D" id="2.40.70.10">
    <property type="entry name" value="Acid Proteases"/>
    <property type="match status" value="1"/>
</dbReference>
<sequence length="96" mass="10489">MPQFSIFKTCAHALNPIIVVVVVVHIDSVITGSMTILLTVVARGCTLPSVMVVALGAQRGCTLDFLNHPFNIDLMHVPLGSFDVIIGMDWLREYHA</sequence>
<name>A0A699QJ97_TANCI</name>
<proteinExistence type="predicted"/>
<keyword evidence="1" id="KW-0695">RNA-directed DNA polymerase</keyword>
<dbReference type="GO" id="GO:0003964">
    <property type="term" value="F:RNA-directed DNA polymerase activity"/>
    <property type="evidence" value="ECO:0007669"/>
    <property type="project" value="UniProtKB-KW"/>
</dbReference>
<comment type="caution">
    <text evidence="1">The sequence shown here is derived from an EMBL/GenBank/DDBJ whole genome shotgun (WGS) entry which is preliminary data.</text>
</comment>
<keyword evidence="1" id="KW-0808">Transferase</keyword>
<keyword evidence="1" id="KW-0548">Nucleotidyltransferase</keyword>
<feature type="non-terminal residue" evidence="1">
    <location>
        <position position="96"/>
    </location>
</feature>
<evidence type="ECO:0000313" key="1">
    <source>
        <dbReference type="EMBL" id="GFC71449.1"/>
    </source>
</evidence>
<gene>
    <name evidence="1" type="ORF">Tci_843419</name>
</gene>
<dbReference type="Pfam" id="PF08284">
    <property type="entry name" value="RVP_2"/>
    <property type="match status" value="1"/>
</dbReference>
<organism evidence="1">
    <name type="scientific">Tanacetum cinerariifolium</name>
    <name type="common">Dalmatian daisy</name>
    <name type="synonym">Chrysanthemum cinerariifolium</name>
    <dbReference type="NCBI Taxonomy" id="118510"/>
    <lineage>
        <taxon>Eukaryota</taxon>
        <taxon>Viridiplantae</taxon>
        <taxon>Streptophyta</taxon>
        <taxon>Embryophyta</taxon>
        <taxon>Tracheophyta</taxon>
        <taxon>Spermatophyta</taxon>
        <taxon>Magnoliopsida</taxon>
        <taxon>eudicotyledons</taxon>
        <taxon>Gunneridae</taxon>
        <taxon>Pentapetalae</taxon>
        <taxon>asterids</taxon>
        <taxon>campanulids</taxon>
        <taxon>Asterales</taxon>
        <taxon>Asteraceae</taxon>
        <taxon>Asteroideae</taxon>
        <taxon>Anthemideae</taxon>
        <taxon>Anthemidinae</taxon>
        <taxon>Tanacetum</taxon>
    </lineage>
</organism>
<protein>
    <submittedName>
        <fullName evidence="1">Reverse transcriptase domain-containing protein</fullName>
    </submittedName>
</protein>
<reference evidence="1" key="1">
    <citation type="journal article" date="2019" name="Sci. Rep.">
        <title>Draft genome of Tanacetum cinerariifolium, the natural source of mosquito coil.</title>
        <authorList>
            <person name="Yamashiro T."/>
            <person name="Shiraishi A."/>
            <person name="Satake H."/>
            <person name="Nakayama K."/>
        </authorList>
    </citation>
    <scope>NUCLEOTIDE SEQUENCE</scope>
</reference>
<dbReference type="EMBL" id="BKCJ011033450">
    <property type="protein sequence ID" value="GFC71449.1"/>
    <property type="molecule type" value="Genomic_DNA"/>
</dbReference>